<feature type="compositionally biased region" description="Basic residues" evidence="2">
    <location>
        <begin position="145"/>
        <end position="154"/>
    </location>
</feature>
<dbReference type="GO" id="GO:0004312">
    <property type="term" value="F:fatty acid synthase activity"/>
    <property type="evidence" value="ECO:0007669"/>
    <property type="project" value="TreeGrafter"/>
</dbReference>
<dbReference type="InterPro" id="IPR013968">
    <property type="entry name" value="PKS_KR"/>
</dbReference>
<dbReference type="PANTHER" id="PTHR43775">
    <property type="entry name" value="FATTY ACID SYNTHASE"/>
    <property type="match status" value="1"/>
</dbReference>
<dbReference type="Gene3D" id="3.40.50.720">
    <property type="entry name" value="NAD(P)-binding Rossmann-like Domain"/>
    <property type="match status" value="1"/>
</dbReference>
<proteinExistence type="predicted"/>
<feature type="compositionally biased region" description="Low complexity" evidence="2">
    <location>
        <begin position="132"/>
        <end position="141"/>
    </location>
</feature>
<gene>
    <name evidence="4" type="ORF">H480_26972</name>
</gene>
<keyword evidence="1" id="KW-0808">Transferase</keyword>
<sequence length="205" mass="21736">GQGNYAAANAFLDAAAQRWNATGGPATALAWGYWARTSSLTRHLGDTDRGRIGRAGVRPLSTDAGMALFDAALASAEAALVPMDLDPAAVRAADEPVPSILRGLVRPVRPAAEAAAASAAGRTGRTSRCRRSCAGSSARYARPPRPPRHRRRGSPGRSASTAPPRPNRKAHSSTWCSAVSPRCWAMRTRPSWTRIRRSRSSGSTR</sequence>
<feature type="domain" description="Ketoreductase (KR)" evidence="3">
    <location>
        <begin position="1"/>
        <end position="35"/>
    </location>
</feature>
<dbReference type="InterPro" id="IPR050091">
    <property type="entry name" value="PKS_NRPS_Biosynth_Enz"/>
</dbReference>
<dbReference type="PANTHER" id="PTHR43775:SF51">
    <property type="entry name" value="INACTIVE PHENOLPHTHIOCEROL SYNTHESIS POLYKETIDE SYNTHASE TYPE I PKS1-RELATED"/>
    <property type="match status" value="1"/>
</dbReference>
<feature type="non-terminal residue" evidence="4">
    <location>
        <position position="1"/>
    </location>
</feature>
<dbReference type="SUPFAM" id="SSF51735">
    <property type="entry name" value="NAD(P)-binding Rossmann-fold domains"/>
    <property type="match status" value="1"/>
</dbReference>
<dbReference type="Proteomes" id="UP000014139">
    <property type="component" value="Unassembled WGS sequence"/>
</dbReference>
<evidence type="ECO:0000256" key="2">
    <source>
        <dbReference type="SAM" id="MobiDB-lite"/>
    </source>
</evidence>
<evidence type="ECO:0000259" key="3">
    <source>
        <dbReference type="Pfam" id="PF08659"/>
    </source>
</evidence>
<dbReference type="AlphaFoldDB" id="R1HYH6"/>
<evidence type="ECO:0000313" key="5">
    <source>
        <dbReference type="Proteomes" id="UP000014139"/>
    </source>
</evidence>
<dbReference type="GO" id="GO:0006633">
    <property type="term" value="P:fatty acid biosynthetic process"/>
    <property type="evidence" value="ECO:0007669"/>
    <property type="project" value="TreeGrafter"/>
</dbReference>
<protein>
    <submittedName>
        <fullName evidence="4">Type-I PKS</fullName>
    </submittedName>
</protein>
<feature type="region of interest" description="Disordered" evidence="2">
    <location>
        <begin position="116"/>
        <end position="177"/>
    </location>
</feature>
<dbReference type="EMBL" id="AOUO01000412">
    <property type="protein sequence ID" value="EOD65371.1"/>
    <property type="molecule type" value="Genomic_DNA"/>
</dbReference>
<name>R1HYH6_9PSEU</name>
<dbReference type="RefSeq" id="WP_003100342.1">
    <property type="nucleotide sequence ID" value="NZ_AOUO01000412.1"/>
</dbReference>
<organism evidence="4 5">
    <name type="scientific">Amycolatopsis vancoresmycina DSM 44592</name>
    <dbReference type="NCBI Taxonomy" id="1292037"/>
    <lineage>
        <taxon>Bacteria</taxon>
        <taxon>Bacillati</taxon>
        <taxon>Actinomycetota</taxon>
        <taxon>Actinomycetes</taxon>
        <taxon>Pseudonocardiales</taxon>
        <taxon>Pseudonocardiaceae</taxon>
        <taxon>Amycolatopsis</taxon>
    </lineage>
</organism>
<evidence type="ECO:0000313" key="4">
    <source>
        <dbReference type="EMBL" id="EOD65371.1"/>
    </source>
</evidence>
<dbReference type="Pfam" id="PF08659">
    <property type="entry name" value="KR"/>
    <property type="match status" value="1"/>
</dbReference>
<accession>R1HYH6</accession>
<keyword evidence="5" id="KW-1185">Reference proteome</keyword>
<comment type="caution">
    <text evidence="4">The sequence shown here is derived from an EMBL/GenBank/DDBJ whole genome shotgun (WGS) entry which is preliminary data.</text>
</comment>
<evidence type="ECO:0000256" key="1">
    <source>
        <dbReference type="ARBA" id="ARBA00022679"/>
    </source>
</evidence>
<dbReference type="InterPro" id="IPR036291">
    <property type="entry name" value="NAD(P)-bd_dom_sf"/>
</dbReference>
<reference evidence="4 5" key="1">
    <citation type="submission" date="2013-02" db="EMBL/GenBank/DDBJ databases">
        <title>Draft genome sequence of Amycolatopsis vancoresmycina strain DSM 44592T.</title>
        <authorList>
            <person name="Kumar S."/>
            <person name="Kaur N."/>
            <person name="Kaur C."/>
            <person name="Raghava G.P.S."/>
            <person name="Mayilraj S."/>
        </authorList>
    </citation>
    <scope>NUCLEOTIDE SEQUENCE [LARGE SCALE GENOMIC DNA]</scope>
    <source>
        <strain evidence="4 5">DSM 44592</strain>
    </source>
</reference>